<evidence type="ECO:0000256" key="1">
    <source>
        <dbReference type="SAM" id="MobiDB-lite"/>
    </source>
</evidence>
<dbReference type="EMBL" id="MLFT02000009">
    <property type="protein sequence ID" value="PHT38771.1"/>
    <property type="molecule type" value="Genomic_DNA"/>
</dbReference>
<evidence type="ECO:0000313" key="2">
    <source>
        <dbReference type="EMBL" id="PHT38771.1"/>
    </source>
</evidence>
<feature type="compositionally biased region" description="Basic residues" evidence="1">
    <location>
        <begin position="1"/>
        <end position="11"/>
    </location>
</feature>
<reference evidence="3" key="2">
    <citation type="journal article" date="2017" name="J. Anim. Genet.">
        <title>Multiple reference genome sequences of hot pepper reveal the massive evolution of plant disease resistance genes by retroduplication.</title>
        <authorList>
            <person name="Kim S."/>
            <person name="Park J."/>
            <person name="Yeom S.-I."/>
            <person name="Kim Y.-M."/>
            <person name="Seo E."/>
            <person name="Kim K.-T."/>
            <person name="Kim M.-S."/>
            <person name="Lee J.M."/>
            <person name="Cheong K."/>
            <person name="Shin H.-S."/>
            <person name="Kim S.-B."/>
            <person name="Han K."/>
            <person name="Lee J."/>
            <person name="Park M."/>
            <person name="Lee H.-A."/>
            <person name="Lee H.-Y."/>
            <person name="Lee Y."/>
            <person name="Oh S."/>
            <person name="Lee J.H."/>
            <person name="Choi E."/>
            <person name="Choi E."/>
            <person name="Lee S.E."/>
            <person name="Jeon J."/>
            <person name="Kim H."/>
            <person name="Choi G."/>
            <person name="Song H."/>
            <person name="Lee J."/>
            <person name="Lee S.-C."/>
            <person name="Kwon J.-K."/>
            <person name="Lee H.-Y."/>
            <person name="Koo N."/>
            <person name="Hong Y."/>
            <person name="Kim R.W."/>
            <person name="Kang W.-H."/>
            <person name="Huh J.H."/>
            <person name="Kang B.-C."/>
            <person name="Yang T.-J."/>
            <person name="Lee Y.-H."/>
            <person name="Bennetzen J.L."/>
            <person name="Choi D."/>
        </authorList>
    </citation>
    <scope>NUCLEOTIDE SEQUENCE [LARGE SCALE GENOMIC DNA]</scope>
    <source>
        <strain evidence="3">cv. PBC81</strain>
    </source>
</reference>
<feature type="compositionally biased region" description="Polar residues" evidence="1">
    <location>
        <begin position="90"/>
        <end position="100"/>
    </location>
</feature>
<comment type="caution">
    <text evidence="2">The sequence shown here is derived from an EMBL/GenBank/DDBJ whole genome shotgun (WGS) entry which is preliminary data.</text>
</comment>
<accession>A0A2G2W0N4</accession>
<feature type="compositionally biased region" description="Polar residues" evidence="1">
    <location>
        <begin position="58"/>
        <end position="71"/>
    </location>
</feature>
<name>A0A2G2W0N4_CAPBA</name>
<organism evidence="2 3">
    <name type="scientific">Capsicum baccatum</name>
    <name type="common">Peruvian pepper</name>
    <dbReference type="NCBI Taxonomy" id="33114"/>
    <lineage>
        <taxon>Eukaryota</taxon>
        <taxon>Viridiplantae</taxon>
        <taxon>Streptophyta</taxon>
        <taxon>Embryophyta</taxon>
        <taxon>Tracheophyta</taxon>
        <taxon>Spermatophyta</taxon>
        <taxon>Magnoliopsida</taxon>
        <taxon>eudicotyledons</taxon>
        <taxon>Gunneridae</taxon>
        <taxon>Pentapetalae</taxon>
        <taxon>asterids</taxon>
        <taxon>lamiids</taxon>
        <taxon>Solanales</taxon>
        <taxon>Solanaceae</taxon>
        <taxon>Solanoideae</taxon>
        <taxon>Capsiceae</taxon>
        <taxon>Capsicum</taxon>
    </lineage>
</organism>
<dbReference type="STRING" id="33114.A0A2G2W0N4"/>
<reference evidence="2 3" key="1">
    <citation type="journal article" date="2017" name="Genome Biol.">
        <title>New reference genome sequences of hot pepper reveal the massive evolution of plant disease-resistance genes by retroduplication.</title>
        <authorList>
            <person name="Kim S."/>
            <person name="Park J."/>
            <person name="Yeom S.I."/>
            <person name="Kim Y.M."/>
            <person name="Seo E."/>
            <person name="Kim K.T."/>
            <person name="Kim M.S."/>
            <person name="Lee J.M."/>
            <person name="Cheong K."/>
            <person name="Shin H.S."/>
            <person name="Kim S.B."/>
            <person name="Han K."/>
            <person name="Lee J."/>
            <person name="Park M."/>
            <person name="Lee H.A."/>
            <person name="Lee H.Y."/>
            <person name="Lee Y."/>
            <person name="Oh S."/>
            <person name="Lee J.H."/>
            <person name="Choi E."/>
            <person name="Choi E."/>
            <person name="Lee S.E."/>
            <person name="Jeon J."/>
            <person name="Kim H."/>
            <person name="Choi G."/>
            <person name="Song H."/>
            <person name="Lee J."/>
            <person name="Lee S.C."/>
            <person name="Kwon J.K."/>
            <person name="Lee H.Y."/>
            <person name="Koo N."/>
            <person name="Hong Y."/>
            <person name="Kim R.W."/>
            <person name="Kang W.H."/>
            <person name="Huh J.H."/>
            <person name="Kang B.C."/>
            <person name="Yang T.J."/>
            <person name="Lee Y.H."/>
            <person name="Bennetzen J.L."/>
            <person name="Choi D."/>
        </authorList>
    </citation>
    <scope>NUCLEOTIDE SEQUENCE [LARGE SCALE GENOMIC DNA]</scope>
    <source>
        <strain evidence="3">cv. PBC81</strain>
    </source>
</reference>
<sequence>MASYFLKKKVSRASSRSSFVPPPPPEDSMNPPPPPPPSSVAPLYQRYESRAGTDKRQNSGWRESGRGNQAVRSKKPGHSLPPLPVKKGNAPSSSLGRVET</sequence>
<dbReference type="AlphaFoldDB" id="A0A2G2W0N4"/>
<proteinExistence type="predicted"/>
<evidence type="ECO:0000313" key="3">
    <source>
        <dbReference type="Proteomes" id="UP000224567"/>
    </source>
</evidence>
<feature type="region of interest" description="Disordered" evidence="1">
    <location>
        <begin position="1"/>
        <end position="100"/>
    </location>
</feature>
<keyword evidence="3" id="KW-1185">Reference proteome</keyword>
<protein>
    <submittedName>
        <fullName evidence="2">Uncharacterized protein</fullName>
    </submittedName>
</protein>
<gene>
    <name evidence="2" type="ORF">CQW23_22344</name>
</gene>
<feature type="compositionally biased region" description="Pro residues" evidence="1">
    <location>
        <begin position="20"/>
        <end position="39"/>
    </location>
</feature>
<dbReference type="Proteomes" id="UP000224567">
    <property type="component" value="Unassembled WGS sequence"/>
</dbReference>
<feature type="compositionally biased region" description="Basic and acidic residues" evidence="1">
    <location>
        <begin position="47"/>
        <end position="57"/>
    </location>
</feature>